<comment type="caution">
    <text evidence="2">The sequence shown here is derived from an EMBL/GenBank/DDBJ whole genome shotgun (WGS) entry which is preliminary data.</text>
</comment>
<keyword evidence="3" id="KW-1185">Reference proteome</keyword>
<dbReference type="AlphaFoldDB" id="A0A8J2XYC7"/>
<evidence type="ECO:0000313" key="3">
    <source>
        <dbReference type="Proteomes" id="UP000620266"/>
    </source>
</evidence>
<name>A0A8J2XYC7_9BURK</name>
<feature type="domain" description="DUF6602" evidence="1">
    <location>
        <begin position="24"/>
        <end position="121"/>
    </location>
</feature>
<gene>
    <name evidence="2" type="ORF">GCM10007205_21160</name>
</gene>
<dbReference type="Proteomes" id="UP000620266">
    <property type="component" value="Unassembled WGS sequence"/>
</dbReference>
<organism evidence="2 3">
    <name type="scientific">Oxalicibacterium flavum</name>
    <dbReference type="NCBI Taxonomy" id="179467"/>
    <lineage>
        <taxon>Bacteria</taxon>
        <taxon>Pseudomonadati</taxon>
        <taxon>Pseudomonadota</taxon>
        <taxon>Betaproteobacteria</taxon>
        <taxon>Burkholderiales</taxon>
        <taxon>Oxalobacteraceae</taxon>
        <taxon>Oxalicibacterium</taxon>
    </lineage>
</organism>
<dbReference type="InterPro" id="IPR046537">
    <property type="entry name" value="DUF6602"/>
</dbReference>
<protein>
    <recommendedName>
        <fullName evidence="1">DUF6602 domain-containing protein</fullName>
    </recommendedName>
</protein>
<dbReference type="Pfam" id="PF20247">
    <property type="entry name" value="DUF6602"/>
    <property type="match status" value="1"/>
</dbReference>
<dbReference type="EMBL" id="BMCG01000004">
    <property type="protein sequence ID" value="GGC11789.1"/>
    <property type="molecule type" value="Genomic_DNA"/>
</dbReference>
<reference evidence="2" key="1">
    <citation type="journal article" date="2014" name="Int. J. Syst. Evol. Microbiol.">
        <title>Complete genome sequence of Corynebacterium casei LMG S-19264T (=DSM 44701T), isolated from a smear-ripened cheese.</title>
        <authorList>
            <consortium name="US DOE Joint Genome Institute (JGI-PGF)"/>
            <person name="Walter F."/>
            <person name="Albersmeier A."/>
            <person name="Kalinowski J."/>
            <person name="Ruckert C."/>
        </authorList>
    </citation>
    <scope>NUCLEOTIDE SEQUENCE</scope>
    <source>
        <strain evidence="2">CCM 7086</strain>
    </source>
</reference>
<proteinExistence type="predicted"/>
<sequence>MKPLIQYCHGAVKALNAQYEMTNVLGHSGTAGAARERLIQDFLIKHLPEMTSVVSGMIVDASGRRSKQQDIVLMLKSMPRLPFDSGHDLIFQEGAVATCEIKTQITPCVLDEISQNIESVKLLKPSSLGGVQLGNLDWPWARIFTVVLTYKGAPLDNIEQKLATLLESGQPDVYLDLTKGLLVKNEGFLFEKSGTDLYLRFNDPAEGLARFLVLLSKVTSRLVMRDVKWEEYVT</sequence>
<dbReference type="CDD" id="cd21173">
    <property type="entry name" value="NucC-like"/>
    <property type="match status" value="1"/>
</dbReference>
<evidence type="ECO:0000259" key="1">
    <source>
        <dbReference type="Pfam" id="PF20247"/>
    </source>
</evidence>
<evidence type="ECO:0000313" key="2">
    <source>
        <dbReference type="EMBL" id="GGC11789.1"/>
    </source>
</evidence>
<reference evidence="2" key="2">
    <citation type="submission" date="2020-09" db="EMBL/GenBank/DDBJ databases">
        <authorList>
            <person name="Sun Q."/>
            <person name="Sedlacek I."/>
        </authorList>
    </citation>
    <scope>NUCLEOTIDE SEQUENCE</scope>
    <source>
        <strain evidence="2">CCM 7086</strain>
    </source>
</reference>
<dbReference type="RefSeq" id="WP_188396232.1">
    <property type="nucleotide sequence ID" value="NZ_BMCG01000004.1"/>
</dbReference>
<accession>A0A8J2XYC7</accession>